<evidence type="ECO:0000256" key="3">
    <source>
        <dbReference type="ARBA" id="ARBA00022553"/>
    </source>
</evidence>
<evidence type="ECO:0000256" key="5">
    <source>
        <dbReference type="ARBA" id="ARBA00023015"/>
    </source>
</evidence>
<dbReference type="SUPFAM" id="SSF52172">
    <property type="entry name" value="CheY-like"/>
    <property type="match status" value="1"/>
</dbReference>
<dbReference type="Pfam" id="PF00486">
    <property type="entry name" value="Trans_reg_C"/>
    <property type="match status" value="1"/>
</dbReference>
<evidence type="ECO:0000256" key="7">
    <source>
        <dbReference type="ARBA" id="ARBA00023163"/>
    </source>
</evidence>
<evidence type="ECO:0000313" key="12">
    <source>
        <dbReference type="EMBL" id="PUF37205.1"/>
    </source>
</evidence>
<dbReference type="InterPro" id="IPR011006">
    <property type="entry name" value="CheY-like_superfamily"/>
</dbReference>
<dbReference type="SMART" id="SM00862">
    <property type="entry name" value="Trans_reg_C"/>
    <property type="match status" value="1"/>
</dbReference>
<evidence type="ECO:0000313" key="13">
    <source>
        <dbReference type="EMBL" id="PUF58445.1"/>
    </source>
</evidence>
<dbReference type="Proteomes" id="UP000251540">
    <property type="component" value="Unassembled WGS sequence"/>
</dbReference>
<dbReference type="PANTHER" id="PTHR48111:SF47">
    <property type="entry name" value="TRANSCRIPTIONAL REGULATORY PROTEIN RSTA"/>
    <property type="match status" value="1"/>
</dbReference>
<dbReference type="EMBL" id="QARP01000010">
    <property type="protein sequence ID" value="PUF37205.1"/>
    <property type="molecule type" value="Genomic_DNA"/>
</dbReference>
<dbReference type="CDD" id="cd00383">
    <property type="entry name" value="trans_reg_C"/>
    <property type="match status" value="1"/>
</dbReference>
<dbReference type="PROSITE" id="PS51755">
    <property type="entry name" value="OMPR_PHOB"/>
    <property type="match status" value="1"/>
</dbReference>
<evidence type="ECO:0000256" key="6">
    <source>
        <dbReference type="ARBA" id="ARBA00023125"/>
    </source>
</evidence>
<dbReference type="EMBL" id="QARO01000011">
    <property type="protein sequence ID" value="PUF58445.1"/>
    <property type="molecule type" value="Genomic_DNA"/>
</dbReference>
<sequence length="244" mass="27394">MNRIVFVEDDAEVGSLIAAYLAKHDIDVIVEPRGDQAEDLILTTQPDLVLLDIMLPGKDGMTICRDLRHRWQGPIVLLTSLDSDMNHILALEMGACDYILKTTPPAVLLARLRLHLRQNEQAQQTKSLQERALTPHKALRFGALTIDPLNRAVQLNGELISLSTADFELLWELATHAGQIMDRDALLKTLRGVNYDGLDRSVDVAISRLRKKLLDSAAEPYRIKTIRNKGYLFAPHAWDEATTE</sequence>
<proteinExistence type="predicted"/>
<feature type="domain" description="Response regulatory" evidence="10">
    <location>
        <begin position="3"/>
        <end position="116"/>
    </location>
</feature>
<organism evidence="12 15">
    <name type="scientific">Salmonella enterica I</name>
    <dbReference type="NCBI Taxonomy" id="59201"/>
    <lineage>
        <taxon>Bacteria</taxon>
        <taxon>Pseudomonadati</taxon>
        <taxon>Pseudomonadota</taxon>
        <taxon>Gammaproteobacteria</taxon>
        <taxon>Enterobacterales</taxon>
        <taxon>Enterobacteriaceae</taxon>
        <taxon>Salmonella</taxon>
    </lineage>
</organism>
<dbReference type="GO" id="GO:0006355">
    <property type="term" value="P:regulation of DNA-templated transcription"/>
    <property type="evidence" value="ECO:0007669"/>
    <property type="project" value="InterPro"/>
</dbReference>
<evidence type="ECO:0000256" key="8">
    <source>
        <dbReference type="PROSITE-ProRule" id="PRU00169"/>
    </source>
</evidence>
<reference evidence="14 15" key="1">
    <citation type="submission" date="2018-04" db="EMBL/GenBank/DDBJ databases">
        <title>Whole genome sequencing of Salmonella enterica.</title>
        <authorList>
            <person name="Bell R."/>
        </authorList>
    </citation>
    <scope>NUCLEOTIDE SEQUENCE [LARGE SCALE GENOMIC DNA]</scope>
    <source>
        <strain evidence="12 15">CFSAN058609</strain>
        <strain evidence="13 14">CFSAN058610</strain>
    </source>
</reference>
<name>A0A7Z1T828_SALET</name>
<keyword evidence="4" id="KW-0902">Two-component regulatory system</keyword>
<evidence type="ECO:0000313" key="14">
    <source>
        <dbReference type="Proteomes" id="UP000251351"/>
    </source>
</evidence>
<evidence type="ECO:0000256" key="9">
    <source>
        <dbReference type="PROSITE-ProRule" id="PRU01091"/>
    </source>
</evidence>
<evidence type="ECO:0000256" key="4">
    <source>
        <dbReference type="ARBA" id="ARBA00023012"/>
    </source>
</evidence>
<dbReference type="Proteomes" id="UP000251351">
    <property type="component" value="Unassembled WGS sequence"/>
</dbReference>
<feature type="domain" description="OmpR/PhoB-type" evidence="11">
    <location>
        <begin position="136"/>
        <end position="235"/>
    </location>
</feature>
<dbReference type="InterPro" id="IPR001867">
    <property type="entry name" value="OmpR/PhoB-type_DNA-bd"/>
</dbReference>
<feature type="modified residue" description="4-aspartylphosphate" evidence="8">
    <location>
        <position position="52"/>
    </location>
</feature>
<feature type="DNA-binding region" description="OmpR/PhoB-type" evidence="9">
    <location>
        <begin position="136"/>
        <end position="235"/>
    </location>
</feature>
<gene>
    <name evidence="13" type="ORF">DAX73_13785</name>
    <name evidence="12" type="ORF">DAX92_12620</name>
</gene>
<dbReference type="GO" id="GO:0005829">
    <property type="term" value="C:cytosol"/>
    <property type="evidence" value="ECO:0007669"/>
    <property type="project" value="TreeGrafter"/>
</dbReference>
<dbReference type="GO" id="GO:0000976">
    <property type="term" value="F:transcription cis-regulatory region binding"/>
    <property type="evidence" value="ECO:0007669"/>
    <property type="project" value="TreeGrafter"/>
</dbReference>
<evidence type="ECO:0000313" key="15">
    <source>
        <dbReference type="Proteomes" id="UP000251540"/>
    </source>
</evidence>
<dbReference type="SMART" id="SM00448">
    <property type="entry name" value="REC"/>
    <property type="match status" value="1"/>
</dbReference>
<keyword evidence="5" id="KW-0805">Transcription regulation</keyword>
<evidence type="ECO:0000256" key="2">
    <source>
        <dbReference type="ARBA" id="ARBA00022490"/>
    </source>
</evidence>
<comment type="caution">
    <text evidence="12">The sequence shown here is derived from an EMBL/GenBank/DDBJ whole genome shotgun (WGS) entry which is preliminary data.</text>
</comment>
<dbReference type="PANTHER" id="PTHR48111">
    <property type="entry name" value="REGULATOR OF RPOS"/>
    <property type="match status" value="1"/>
</dbReference>
<dbReference type="GO" id="GO:0000156">
    <property type="term" value="F:phosphorelay response regulator activity"/>
    <property type="evidence" value="ECO:0007669"/>
    <property type="project" value="TreeGrafter"/>
</dbReference>
<dbReference type="Pfam" id="PF00072">
    <property type="entry name" value="Response_reg"/>
    <property type="match status" value="1"/>
</dbReference>
<dbReference type="RefSeq" id="WP_070803538.1">
    <property type="nucleotide sequence ID" value="NZ_QARO01000011.1"/>
</dbReference>
<dbReference type="GO" id="GO:0032993">
    <property type="term" value="C:protein-DNA complex"/>
    <property type="evidence" value="ECO:0007669"/>
    <property type="project" value="TreeGrafter"/>
</dbReference>
<keyword evidence="7" id="KW-0804">Transcription</keyword>
<evidence type="ECO:0000259" key="10">
    <source>
        <dbReference type="PROSITE" id="PS50110"/>
    </source>
</evidence>
<keyword evidence="3 8" id="KW-0597">Phosphoprotein</keyword>
<dbReference type="InterPro" id="IPR036388">
    <property type="entry name" value="WH-like_DNA-bd_sf"/>
</dbReference>
<accession>A0A7Z1T828</accession>
<dbReference type="FunFam" id="1.10.10.10:FF:000099">
    <property type="entry name" value="Two-component system response regulator TorR"/>
    <property type="match status" value="1"/>
</dbReference>
<keyword evidence="6 9" id="KW-0238">DNA-binding</keyword>
<dbReference type="NCBIfam" id="NF007977">
    <property type="entry name" value="PRK10701.1"/>
    <property type="match status" value="1"/>
</dbReference>
<dbReference type="AlphaFoldDB" id="A0A7Z1T828"/>
<dbReference type="Gene3D" id="1.10.10.10">
    <property type="entry name" value="Winged helix-like DNA-binding domain superfamily/Winged helix DNA-binding domain"/>
    <property type="match status" value="1"/>
</dbReference>
<evidence type="ECO:0000259" key="11">
    <source>
        <dbReference type="PROSITE" id="PS51755"/>
    </source>
</evidence>
<protein>
    <submittedName>
        <fullName evidence="12">Two-component system response regulator RstA</fullName>
    </submittedName>
</protein>
<keyword evidence="2" id="KW-0963">Cytoplasm</keyword>
<dbReference type="PROSITE" id="PS50110">
    <property type="entry name" value="RESPONSE_REGULATORY"/>
    <property type="match status" value="1"/>
</dbReference>
<evidence type="ECO:0000256" key="1">
    <source>
        <dbReference type="ARBA" id="ARBA00004496"/>
    </source>
</evidence>
<dbReference type="InterPro" id="IPR001789">
    <property type="entry name" value="Sig_transdc_resp-reg_receiver"/>
</dbReference>
<dbReference type="InterPro" id="IPR039420">
    <property type="entry name" value="WalR-like"/>
</dbReference>
<dbReference type="Gene3D" id="3.40.50.2300">
    <property type="match status" value="1"/>
</dbReference>
<comment type="subcellular location">
    <subcellularLocation>
        <location evidence="1">Cytoplasm</location>
    </subcellularLocation>
</comment>